<comment type="caution">
    <text evidence="2">The sequence shown here is derived from an EMBL/GenBank/DDBJ whole genome shotgun (WGS) entry which is preliminary data.</text>
</comment>
<feature type="transmembrane region" description="Helical" evidence="1">
    <location>
        <begin position="12"/>
        <end position="33"/>
    </location>
</feature>
<dbReference type="Pfam" id="PF09933">
    <property type="entry name" value="DUF2165"/>
    <property type="match status" value="1"/>
</dbReference>
<keyword evidence="1" id="KW-0472">Membrane</keyword>
<dbReference type="EMBL" id="JBHTHX010000117">
    <property type="protein sequence ID" value="MFD0884123.1"/>
    <property type="molecule type" value="Genomic_DNA"/>
</dbReference>
<keyword evidence="1" id="KW-0812">Transmembrane</keyword>
<evidence type="ECO:0000256" key="1">
    <source>
        <dbReference type="SAM" id="Phobius"/>
    </source>
</evidence>
<evidence type="ECO:0000313" key="2">
    <source>
        <dbReference type="EMBL" id="MFD0884123.1"/>
    </source>
</evidence>
<dbReference type="Proteomes" id="UP001597024">
    <property type="component" value="Unassembled WGS sequence"/>
</dbReference>
<accession>A0ABW3DN98</accession>
<evidence type="ECO:0000313" key="3">
    <source>
        <dbReference type="Proteomes" id="UP001597024"/>
    </source>
</evidence>
<feature type="transmembrane region" description="Helical" evidence="1">
    <location>
        <begin position="153"/>
        <end position="169"/>
    </location>
</feature>
<protein>
    <submittedName>
        <fullName evidence="2">DUF2165 family protein</fullName>
    </submittedName>
</protein>
<dbReference type="InterPro" id="IPR018681">
    <property type="entry name" value="DUF2165_transmembrane"/>
</dbReference>
<sequence>MARFDTISALRIAKALLTFTVGGFALLVVFGNLTDYGTNFEFVRHVLAMDAQKPELAAVSQINYRAISWTWAHHVAYIGVILTEAVIMATCLVSAWQQIRAVGRDDAAFHRAKRWGVVGCTVGLLLWFFGFQAIGGEWFGMWMNGTWNGIPDAVRLCTYIGTVLIFLSLRNDTRESA</sequence>
<reference evidence="3" key="1">
    <citation type="journal article" date="2019" name="Int. J. Syst. Evol. Microbiol.">
        <title>The Global Catalogue of Microorganisms (GCM) 10K type strain sequencing project: providing services to taxonomists for standard genome sequencing and annotation.</title>
        <authorList>
            <consortium name="The Broad Institute Genomics Platform"/>
            <consortium name="The Broad Institute Genome Sequencing Center for Infectious Disease"/>
            <person name="Wu L."/>
            <person name="Ma J."/>
        </authorList>
    </citation>
    <scope>NUCLEOTIDE SEQUENCE [LARGE SCALE GENOMIC DNA]</scope>
    <source>
        <strain evidence="3">CCUG 62974</strain>
    </source>
</reference>
<organism evidence="2 3">
    <name type="scientific">Streptosporangium algeriense</name>
    <dbReference type="NCBI Taxonomy" id="1682748"/>
    <lineage>
        <taxon>Bacteria</taxon>
        <taxon>Bacillati</taxon>
        <taxon>Actinomycetota</taxon>
        <taxon>Actinomycetes</taxon>
        <taxon>Streptosporangiales</taxon>
        <taxon>Streptosporangiaceae</taxon>
        <taxon>Streptosporangium</taxon>
    </lineage>
</organism>
<feature type="transmembrane region" description="Helical" evidence="1">
    <location>
        <begin position="75"/>
        <end position="95"/>
    </location>
</feature>
<keyword evidence="3" id="KW-1185">Reference proteome</keyword>
<proteinExistence type="predicted"/>
<gene>
    <name evidence="2" type="ORF">ACFQ08_06105</name>
</gene>
<keyword evidence="1" id="KW-1133">Transmembrane helix</keyword>
<feature type="transmembrane region" description="Helical" evidence="1">
    <location>
        <begin position="115"/>
        <end position="133"/>
    </location>
</feature>
<name>A0ABW3DN98_9ACTN</name>